<dbReference type="RefSeq" id="WP_345496204.1">
    <property type="nucleotide sequence ID" value="NZ_BAABJM010000002.1"/>
</dbReference>
<dbReference type="EMBL" id="BAABJM010000002">
    <property type="protein sequence ID" value="GAA5055876.1"/>
    <property type="molecule type" value="Genomic_DNA"/>
</dbReference>
<name>A0ABP9KEX1_9NOCA</name>
<reference evidence="2" key="1">
    <citation type="journal article" date="2019" name="Int. J. Syst. Evol. Microbiol.">
        <title>The Global Catalogue of Microorganisms (GCM) 10K type strain sequencing project: providing services to taxonomists for standard genome sequencing and annotation.</title>
        <authorList>
            <consortium name="The Broad Institute Genomics Platform"/>
            <consortium name="The Broad Institute Genome Sequencing Center for Infectious Disease"/>
            <person name="Wu L."/>
            <person name="Ma J."/>
        </authorList>
    </citation>
    <scope>NUCLEOTIDE SEQUENCE [LARGE SCALE GENOMIC DNA]</scope>
    <source>
        <strain evidence="2">JCM 18298</strain>
    </source>
</reference>
<organism evidence="1 2">
    <name type="scientific">Nocardia callitridis</name>
    <dbReference type="NCBI Taxonomy" id="648753"/>
    <lineage>
        <taxon>Bacteria</taxon>
        <taxon>Bacillati</taxon>
        <taxon>Actinomycetota</taxon>
        <taxon>Actinomycetes</taxon>
        <taxon>Mycobacteriales</taxon>
        <taxon>Nocardiaceae</taxon>
        <taxon>Nocardia</taxon>
    </lineage>
</organism>
<evidence type="ECO:0000313" key="2">
    <source>
        <dbReference type="Proteomes" id="UP001500603"/>
    </source>
</evidence>
<keyword evidence="2" id="KW-1185">Reference proteome</keyword>
<accession>A0ABP9KEX1</accession>
<protein>
    <submittedName>
        <fullName evidence="1">Uncharacterized protein</fullName>
    </submittedName>
</protein>
<proteinExistence type="predicted"/>
<evidence type="ECO:0000313" key="1">
    <source>
        <dbReference type="EMBL" id="GAA5055876.1"/>
    </source>
</evidence>
<sequence length="195" mass="21077">MSEPGADAVSPLPWRLARTSAEAHLYMDLHPCGTCATARFHPRGATVFIDGELGSRFAGACQSCGALREFVFRLPEHIVLSGDRIRYGADRPSELIDPGEWLLVADGASARGRVDPTGLTPQGLAAHRDLLDTAVAAMEEVLKFVPPRGDAVPDSVFFSARGRAVYEAEPGRFGVVRLIAVLDTYREIAARFGRD</sequence>
<gene>
    <name evidence="1" type="ORF">GCM10023318_32560</name>
</gene>
<comment type="caution">
    <text evidence="1">The sequence shown here is derived from an EMBL/GenBank/DDBJ whole genome shotgun (WGS) entry which is preliminary data.</text>
</comment>
<dbReference type="Proteomes" id="UP001500603">
    <property type="component" value="Unassembled WGS sequence"/>
</dbReference>